<reference evidence="2" key="1">
    <citation type="journal article" date="2023" name="J. Hazard. Mater.">
        <title>Anaerobic biodegradation of pyrene and benzo[a]pyrene by a new sulfate-reducing Desulforamulus aquiferis strain DSA.</title>
        <authorList>
            <person name="Zhang Z."/>
            <person name="Sun J."/>
            <person name="Gong X."/>
            <person name="Wang C."/>
            <person name="Wang H."/>
        </authorList>
    </citation>
    <scope>NUCLEOTIDE SEQUENCE</scope>
    <source>
        <strain evidence="2">DSA</strain>
    </source>
</reference>
<dbReference type="GO" id="GO:0016491">
    <property type="term" value="F:oxidoreductase activity"/>
    <property type="evidence" value="ECO:0007669"/>
    <property type="project" value="InterPro"/>
</dbReference>
<evidence type="ECO:0000259" key="1">
    <source>
        <dbReference type="Pfam" id="PF00881"/>
    </source>
</evidence>
<dbReference type="CDD" id="cd02150">
    <property type="entry name" value="nitroreductase"/>
    <property type="match status" value="1"/>
</dbReference>
<evidence type="ECO:0000313" key="2">
    <source>
        <dbReference type="EMBL" id="MDO7786902.1"/>
    </source>
</evidence>
<dbReference type="RefSeq" id="WP_304542017.1">
    <property type="nucleotide sequence ID" value="NZ_JARPTC010000009.1"/>
</dbReference>
<accession>A0AAW7ZB35</accession>
<dbReference type="InterPro" id="IPR050627">
    <property type="entry name" value="Nitroreductase/BluB"/>
</dbReference>
<dbReference type="Gene3D" id="3.40.109.10">
    <property type="entry name" value="NADH Oxidase"/>
    <property type="match status" value="1"/>
</dbReference>
<dbReference type="InterPro" id="IPR000415">
    <property type="entry name" value="Nitroreductase-like"/>
</dbReference>
<dbReference type="AlphaFoldDB" id="A0AAW7ZB35"/>
<feature type="domain" description="Nitroreductase" evidence="1">
    <location>
        <begin position="4"/>
        <end position="58"/>
    </location>
</feature>
<dbReference type="Proteomes" id="UP001172911">
    <property type="component" value="Unassembled WGS sequence"/>
</dbReference>
<organism evidence="2 3">
    <name type="scientific">Desulforamulus aquiferis</name>
    <dbReference type="NCBI Taxonomy" id="1397668"/>
    <lineage>
        <taxon>Bacteria</taxon>
        <taxon>Bacillati</taxon>
        <taxon>Bacillota</taxon>
        <taxon>Clostridia</taxon>
        <taxon>Eubacteriales</taxon>
        <taxon>Peptococcaceae</taxon>
        <taxon>Desulforamulus</taxon>
    </lineage>
</organism>
<gene>
    <name evidence="2" type="ORF">P6N53_06665</name>
</gene>
<reference evidence="2" key="2">
    <citation type="submission" date="2023-03" db="EMBL/GenBank/DDBJ databases">
        <authorList>
            <person name="Zhang Z."/>
        </authorList>
    </citation>
    <scope>NUCLEOTIDE SEQUENCE</scope>
    <source>
        <strain evidence="2">DSA</strain>
    </source>
</reference>
<dbReference type="PANTHER" id="PTHR23026">
    <property type="entry name" value="NADPH NITROREDUCTASE"/>
    <property type="match status" value="1"/>
</dbReference>
<sequence>MDIILTRRSIRKYTGEQIPEPLIKDLLAAAMSAPSAQNQQPWQFVVVNQPELLKELSKCSPYAQMVDKAPLVIVVCGDTHLEQAKGFWVQDCSAATQNILLAANQRGLGAVWVGLYPREERVDIVRNILGMPDHIIPLALIPIGHPAEAKEPANRYNPAKVHYNKW</sequence>
<dbReference type="EMBL" id="JARPTC010000009">
    <property type="protein sequence ID" value="MDO7786902.1"/>
    <property type="molecule type" value="Genomic_DNA"/>
</dbReference>
<comment type="caution">
    <text evidence="2">The sequence shown here is derived from an EMBL/GenBank/DDBJ whole genome shotgun (WGS) entry which is preliminary data.</text>
</comment>
<keyword evidence="3" id="KW-1185">Reference proteome</keyword>
<feature type="domain" description="Nitroreductase" evidence="1">
    <location>
        <begin position="62"/>
        <end position="145"/>
    </location>
</feature>
<dbReference type="InterPro" id="IPR029479">
    <property type="entry name" value="Nitroreductase"/>
</dbReference>
<proteinExistence type="predicted"/>
<dbReference type="PANTHER" id="PTHR23026:SF123">
    <property type="entry name" value="NAD(P)H NITROREDUCTASE RV3131-RELATED"/>
    <property type="match status" value="1"/>
</dbReference>
<protein>
    <submittedName>
        <fullName evidence="2">Nitroreductase family protein</fullName>
    </submittedName>
</protein>
<name>A0AAW7ZB35_9FIRM</name>
<dbReference type="SUPFAM" id="SSF55469">
    <property type="entry name" value="FMN-dependent nitroreductase-like"/>
    <property type="match status" value="1"/>
</dbReference>
<evidence type="ECO:0000313" key="3">
    <source>
        <dbReference type="Proteomes" id="UP001172911"/>
    </source>
</evidence>
<dbReference type="Pfam" id="PF00881">
    <property type="entry name" value="Nitroreductase"/>
    <property type="match status" value="2"/>
</dbReference>